<reference evidence="2 3" key="1">
    <citation type="journal article" date="2019" name="Int. J. Syst. Evol. Microbiol.">
        <title>The Global Catalogue of Microorganisms (GCM) 10K type strain sequencing project: providing services to taxonomists for standard genome sequencing and annotation.</title>
        <authorList>
            <consortium name="The Broad Institute Genomics Platform"/>
            <consortium name="The Broad Institute Genome Sequencing Center for Infectious Disease"/>
            <person name="Wu L."/>
            <person name="Ma J."/>
        </authorList>
    </citation>
    <scope>NUCLEOTIDE SEQUENCE [LARGE SCALE GENOMIC DNA]</scope>
    <source>
        <strain evidence="2 3">JCM 13008</strain>
    </source>
</reference>
<protein>
    <submittedName>
        <fullName evidence="2">Uncharacterized protein</fullName>
    </submittedName>
</protein>
<sequence>MVRLENDQNVRDDPENEGRRETPEPNGQPGDENPTETQKGPSRIGWGPSDETFVRQRRR</sequence>
<gene>
    <name evidence="2" type="ORF">GCM10009668_14340</name>
</gene>
<evidence type="ECO:0000256" key="1">
    <source>
        <dbReference type="SAM" id="MobiDB-lite"/>
    </source>
</evidence>
<organism evidence="2 3">
    <name type="scientific">Nocardioides dubius</name>
    <dbReference type="NCBI Taxonomy" id="317019"/>
    <lineage>
        <taxon>Bacteria</taxon>
        <taxon>Bacillati</taxon>
        <taxon>Actinomycetota</taxon>
        <taxon>Actinomycetes</taxon>
        <taxon>Propionibacteriales</taxon>
        <taxon>Nocardioidaceae</taxon>
        <taxon>Nocardioides</taxon>
    </lineage>
</organism>
<name>A0ABN1TQJ0_9ACTN</name>
<accession>A0ABN1TQJ0</accession>
<dbReference type="EMBL" id="BAAALG010000005">
    <property type="protein sequence ID" value="GAA1098090.1"/>
    <property type="molecule type" value="Genomic_DNA"/>
</dbReference>
<evidence type="ECO:0000313" key="3">
    <source>
        <dbReference type="Proteomes" id="UP001501581"/>
    </source>
</evidence>
<comment type="caution">
    <text evidence="2">The sequence shown here is derived from an EMBL/GenBank/DDBJ whole genome shotgun (WGS) entry which is preliminary data.</text>
</comment>
<proteinExistence type="predicted"/>
<keyword evidence="3" id="KW-1185">Reference proteome</keyword>
<feature type="compositionally biased region" description="Basic and acidic residues" evidence="1">
    <location>
        <begin position="1"/>
        <end position="23"/>
    </location>
</feature>
<feature type="region of interest" description="Disordered" evidence="1">
    <location>
        <begin position="1"/>
        <end position="59"/>
    </location>
</feature>
<evidence type="ECO:0000313" key="2">
    <source>
        <dbReference type="EMBL" id="GAA1098090.1"/>
    </source>
</evidence>
<dbReference type="Proteomes" id="UP001501581">
    <property type="component" value="Unassembled WGS sequence"/>
</dbReference>